<dbReference type="InterPro" id="IPR053184">
    <property type="entry name" value="FeoA-like"/>
</dbReference>
<dbReference type="Pfam" id="PF04023">
    <property type="entry name" value="FeoA"/>
    <property type="match status" value="1"/>
</dbReference>
<sequence>MLTLDLAKPGSKVRIVNIEGRGWVQRLYQMGLLPGSIAEVVANYGVGPIVLRVMGSEVALGRGIARRIVVEEVKEG</sequence>
<dbReference type="SUPFAM" id="SSF50037">
    <property type="entry name" value="C-terminal domain of transcriptional repressors"/>
    <property type="match status" value="1"/>
</dbReference>
<accession>A0A7J3XXN1</accession>
<dbReference type="Gene3D" id="2.30.30.90">
    <property type="match status" value="1"/>
</dbReference>
<dbReference type="InterPro" id="IPR007167">
    <property type="entry name" value="Fe-transptr_FeoA-like"/>
</dbReference>
<dbReference type="EMBL" id="DRYK01000025">
    <property type="protein sequence ID" value="HHP67454.1"/>
    <property type="molecule type" value="Genomic_DNA"/>
</dbReference>
<reference evidence="3" key="1">
    <citation type="journal article" date="2020" name="mSystems">
        <title>Genome- and Community-Level Interaction Insights into Carbon Utilization and Element Cycling Functions of Hydrothermarchaeota in Hydrothermal Sediment.</title>
        <authorList>
            <person name="Zhou Z."/>
            <person name="Liu Y."/>
            <person name="Xu W."/>
            <person name="Pan J."/>
            <person name="Luo Z.H."/>
            <person name="Li M."/>
        </authorList>
    </citation>
    <scope>NUCLEOTIDE SEQUENCE [LARGE SCALE GENOMIC DNA]</scope>
    <source>
        <strain evidence="3">SpSt-110</strain>
    </source>
</reference>
<dbReference type="SMART" id="SM00899">
    <property type="entry name" value="FeoA"/>
    <property type="match status" value="1"/>
</dbReference>
<dbReference type="AlphaFoldDB" id="A0A7J3XXN1"/>
<evidence type="ECO:0000313" key="3">
    <source>
        <dbReference type="EMBL" id="HHP67454.1"/>
    </source>
</evidence>
<name>A0A7J3XXN1_9CREN</name>
<feature type="domain" description="Ferrous iron transporter FeoA-like" evidence="2">
    <location>
        <begin position="2"/>
        <end position="72"/>
    </location>
</feature>
<evidence type="ECO:0000256" key="1">
    <source>
        <dbReference type="ARBA" id="ARBA00023004"/>
    </source>
</evidence>
<gene>
    <name evidence="3" type="ORF">ENM60_01455</name>
</gene>
<evidence type="ECO:0000259" key="2">
    <source>
        <dbReference type="SMART" id="SM00899"/>
    </source>
</evidence>
<dbReference type="PANTHER" id="PTHR43151:SF1">
    <property type="entry name" value="SSR2333 PROTEIN"/>
    <property type="match status" value="1"/>
</dbReference>
<dbReference type="GO" id="GO:0046914">
    <property type="term" value="F:transition metal ion binding"/>
    <property type="evidence" value="ECO:0007669"/>
    <property type="project" value="InterPro"/>
</dbReference>
<keyword evidence="1" id="KW-0408">Iron</keyword>
<dbReference type="PANTHER" id="PTHR43151">
    <property type="entry name" value="FEOA FAMILY PROTEIN"/>
    <property type="match status" value="1"/>
</dbReference>
<protein>
    <submittedName>
        <fullName evidence="3">Ferrous iron transport protein A</fullName>
    </submittedName>
</protein>
<proteinExistence type="predicted"/>
<comment type="caution">
    <text evidence="3">The sequence shown here is derived from an EMBL/GenBank/DDBJ whole genome shotgun (WGS) entry which is preliminary data.</text>
</comment>
<dbReference type="InterPro" id="IPR038157">
    <property type="entry name" value="FeoA_core_dom"/>
</dbReference>
<dbReference type="InterPro" id="IPR008988">
    <property type="entry name" value="Transcriptional_repressor_C"/>
</dbReference>
<organism evidence="3">
    <name type="scientific">Thermogladius calderae</name>
    <dbReference type="NCBI Taxonomy" id="1200300"/>
    <lineage>
        <taxon>Archaea</taxon>
        <taxon>Thermoproteota</taxon>
        <taxon>Thermoprotei</taxon>
        <taxon>Desulfurococcales</taxon>
        <taxon>Desulfurococcaceae</taxon>
        <taxon>Thermogladius</taxon>
    </lineage>
</organism>